<reference evidence="3 4" key="1">
    <citation type="submission" date="2019-03" db="EMBL/GenBank/DDBJ databases">
        <title>Complete Genome Sequence of Allofrancisella frigidaquae Strain SYSU 10HL1970 Isolated from Water-Cooling Systems in China.</title>
        <authorList>
            <person name="Ohrman C."/>
            <person name="Uneklint I."/>
            <person name="Sjodin A."/>
        </authorList>
    </citation>
    <scope>NUCLEOTIDE SEQUENCE [LARGE SCALE GENOMIC DNA]</scope>
    <source>
        <strain evidence="3 4">SYSU 10HL1970</strain>
    </source>
</reference>
<dbReference type="Pfam" id="PF13561">
    <property type="entry name" value="adh_short_C2"/>
    <property type="match status" value="1"/>
</dbReference>
<dbReference type="InterPro" id="IPR051122">
    <property type="entry name" value="SDR_DHRS6-like"/>
</dbReference>
<evidence type="ECO:0000313" key="3">
    <source>
        <dbReference type="EMBL" id="QIV94353.1"/>
    </source>
</evidence>
<dbReference type="Proteomes" id="UP000503320">
    <property type="component" value="Chromosome"/>
</dbReference>
<dbReference type="SUPFAM" id="SSF51735">
    <property type="entry name" value="NAD(P)-binding Rossmann-fold domains"/>
    <property type="match status" value="1"/>
</dbReference>
<dbReference type="CDD" id="cd11731">
    <property type="entry name" value="Lin1944_like_SDR_c"/>
    <property type="match status" value="1"/>
</dbReference>
<dbReference type="AlphaFoldDB" id="A0A6M3HT39"/>
<dbReference type="GO" id="GO:0016491">
    <property type="term" value="F:oxidoreductase activity"/>
    <property type="evidence" value="ECO:0007669"/>
    <property type="project" value="UniProtKB-KW"/>
</dbReference>
<dbReference type="KEGG" id="afri:E3E15_02860"/>
<dbReference type="InterPro" id="IPR036291">
    <property type="entry name" value="NAD(P)-bd_dom_sf"/>
</dbReference>
<evidence type="ECO:0000256" key="2">
    <source>
        <dbReference type="ARBA" id="ARBA00023002"/>
    </source>
</evidence>
<dbReference type="PRINTS" id="PR00081">
    <property type="entry name" value="GDHRDH"/>
</dbReference>
<dbReference type="NCBIfam" id="NF005754">
    <property type="entry name" value="PRK07578.1"/>
    <property type="match status" value="1"/>
</dbReference>
<name>A0A6M3HT39_9GAMM</name>
<dbReference type="Gene3D" id="3.40.50.720">
    <property type="entry name" value="NAD(P)-binding Rossmann-like Domain"/>
    <property type="match status" value="1"/>
</dbReference>
<sequence>MAKKVVLIGATGVIGSATYKTLVEAGFDVISASFSGKGSDYKVDIQDTNSICALFEQIGSFDALVSTTGKVVFKDIRLLEQKDWDLSLSNKLLGQVNLVQIGARYVSKGGSFTLTSGILNVQPIANGTIAATINSALEGFVKAASLEYTDFRINIVSPTVVEEALEKYAPFFVGFKPVKASNVANAYLKSVAGIADGEVIKVGF</sequence>
<keyword evidence="4" id="KW-1185">Reference proteome</keyword>
<keyword evidence="2" id="KW-0560">Oxidoreductase</keyword>
<proteinExistence type="inferred from homology"/>
<evidence type="ECO:0000313" key="4">
    <source>
        <dbReference type="Proteomes" id="UP000503320"/>
    </source>
</evidence>
<protein>
    <submittedName>
        <fullName evidence="3">Short chain dehydrogenase</fullName>
    </submittedName>
</protein>
<organism evidence="3 4">
    <name type="scientific">Allofrancisella frigidaquae</name>
    <dbReference type="NCBI Taxonomy" id="1085644"/>
    <lineage>
        <taxon>Bacteria</taxon>
        <taxon>Pseudomonadati</taxon>
        <taxon>Pseudomonadota</taxon>
        <taxon>Gammaproteobacteria</taxon>
        <taxon>Thiotrichales</taxon>
        <taxon>Francisellaceae</taxon>
        <taxon>Allofrancisella</taxon>
    </lineage>
</organism>
<dbReference type="PANTHER" id="PTHR43477:SF1">
    <property type="entry name" value="DIHYDROANTICAPSIN 7-DEHYDROGENASE"/>
    <property type="match status" value="1"/>
</dbReference>
<accession>A0A6M3HT39</accession>
<dbReference type="RefSeq" id="WP_172106520.1">
    <property type="nucleotide sequence ID" value="NZ_CP038017.1"/>
</dbReference>
<dbReference type="PANTHER" id="PTHR43477">
    <property type="entry name" value="DIHYDROANTICAPSIN 7-DEHYDROGENASE"/>
    <property type="match status" value="1"/>
</dbReference>
<evidence type="ECO:0000256" key="1">
    <source>
        <dbReference type="ARBA" id="ARBA00006484"/>
    </source>
</evidence>
<gene>
    <name evidence="3" type="ORF">E3E15_02860</name>
</gene>
<comment type="similarity">
    <text evidence="1">Belongs to the short-chain dehydrogenases/reductases (SDR) family.</text>
</comment>
<dbReference type="EMBL" id="CP038017">
    <property type="protein sequence ID" value="QIV94353.1"/>
    <property type="molecule type" value="Genomic_DNA"/>
</dbReference>
<dbReference type="InterPro" id="IPR002347">
    <property type="entry name" value="SDR_fam"/>
</dbReference>